<dbReference type="GO" id="GO:0004252">
    <property type="term" value="F:serine-type endopeptidase activity"/>
    <property type="evidence" value="ECO:0007669"/>
    <property type="project" value="TreeGrafter"/>
</dbReference>
<dbReference type="KEGG" id="blut:EW640_02540"/>
<organism evidence="3 4">
    <name type="scientific">Brevibacterium luteolum</name>
    <dbReference type="NCBI Taxonomy" id="199591"/>
    <lineage>
        <taxon>Bacteria</taxon>
        <taxon>Bacillati</taxon>
        <taxon>Actinomycetota</taxon>
        <taxon>Actinomycetes</taxon>
        <taxon>Micrococcales</taxon>
        <taxon>Brevibacteriaceae</taxon>
        <taxon>Brevibacterium</taxon>
    </lineage>
</organism>
<accession>A0A6G8KUE8</accession>
<reference evidence="3 4" key="1">
    <citation type="submission" date="2019-02" db="EMBL/GenBank/DDBJ databases">
        <title>Complete Genome Sequence and Methylome Analysis of Brevibacterium luteolum NEB1784.</title>
        <authorList>
            <person name="Fomenkov A."/>
            <person name="Roberts R.J."/>
        </authorList>
    </citation>
    <scope>NUCLEOTIDE SEQUENCE [LARGE SCALE GENOMIC DNA]</scope>
    <source>
        <strain evidence="3 4">NEB1784</strain>
    </source>
</reference>
<dbReference type="Pfam" id="PF00326">
    <property type="entry name" value="Peptidase_S9"/>
    <property type="match status" value="1"/>
</dbReference>
<dbReference type="SUPFAM" id="SSF53474">
    <property type="entry name" value="alpha/beta-Hydrolases"/>
    <property type="match status" value="1"/>
</dbReference>
<evidence type="ECO:0000313" key="4">
    <source>
        <dbReference type="Proteomes" id="UP000501518"/>
    </source>
</evidence>
<gene>
    <name evidence="3" type="ORF">EW640_02540</name>
</gene>
<dbReference type="InterPro" id="IPR001375">
    <property type="entry name" value="Peptidase_S9_cat"/>
</dbReference>
<evidence type="ECO:0000256" key="1">
    <source>
        <dbReference type="ARBA" id="ARBA00022801"/>
    </source>
</evidence>
<dbReference type="InterPro" id="IPR029058">
    <property type="entry name" value="AB_hydrolase_fold"/>
</dbReference>
<dbReference type="GO" id="GO:0006508">
    <property type="term" value="P:proteolysis"/>
    <property type="evidence" value="ECO:0007669"/>
    <property type="project" value="InterPro"/>
</dbReference>
<proteinExistence type="predicted"/>
<dbReference type="AlphaFoldDB" id="A0A6G8KUE8"/>
<protein>
    <submittedName>
        <fullName evidence="3">S9 family peptidase</fullName>
    </submittedName>
</protein>
<dbReference type="SUPFAM" id="SSF69304">
    <property type="entry name" value="Tricorn protease N-terminal domain"/>
    <property type="match status" value="1"/>
</dbReference>
<sequence length="680" mass="72472">MGRMKPADITSLISCAEPVSAGERIFCQLTRPDVEANSYRSQYVARQLPVTGTGSATASGAAGEWTRLSYGWNDSALTITDDSFGFLRAARPKESPQLYIGATGAEARRLTDAPLGVSGFAFDPSGQRAVYLARTPEEGRYGTDEDISADAEAPRHITAASYLSDGLGYGGDRLTQLFSVDLTDPGMTAESLLGSDTLPESVQLTEHTEDVSDPQFSPAGQLSVVAGLEQPTGDVDLRSHLWLITDEGMERIDLGMHSAHAHTWLDEDRIAFIGVEHRASVIDFVAALPGLFIHDRSTGQTTRITCDETIELEGIRPVIADGCAYVVLTVDGSQRAARIPLDAGTVSLADGELTLAEATGASGAESAPALLSPPELVVAGLCRHGEQLIVTAATVTSPGEVFAIDAAGGLTQLSDFATSLVDEPLAVTTPQPVSATTPLGDVHGWVAIPEGEGPFPVVLNIHGGPFSQYTEALFDETQVLTGGGYAVVYANPRGSNGRGRAWGQAVQGDMAAPAHADVLAILDAALAAHPQLDASRLGIQGGSYGGYLTAMILNAEDRFAAGIVERGYLDPTTFIGTSDIGRFFSEEYSGRDPERIAAQSPMTNIEKNTTPTLVIHSERDFRCPLEQAQRYYAALQRAGTHTELLIFPGESHGLSRTGQPRHRVQRFEHMLTWWSTHLRT</sequence>
<dbReference type="Gene3D" id="3.40.50.1820">
    <property type="entry name" value="alpha/beta hydrolase"/>
    <property type="match status" value="1"/>
</dbReference>
<dbReference type="PANTHER" id="PTHR42776:SF27">
    <property type="entry name" value="DIPEPTIDYL PEPTIDASE FAMILY MEMBER 6"/>
    <property type="match status" value="1"/>
</dbReference>
<dbReference type="Proteomes" id="UP000501518">
    <property type="component" value="Chromosome"/>
</dbReference>
<feature type="domain" description="Peptidase S9 prolyl oligopeptidase catalytic" evidence="2">
    <location>
        <begin position="476"/>
        <end position="678"/>
    </location>
</feature>
<keyword evidence="1" id="KW-0378">Hydrolase</keyword>
<dbReference type="PANTHER" id="PTHR42776">
    <property type="entry name" value="SERINE PEPTIDASE S9 FAMILY MEMBER"/>
    <property type="match status" value="1"/>
</dbReference>
<dbReference type="EMBL" id="CP035810">
    <property type="protein sequence ID" value="QIN28276.1"/>
    <property type="molecule type" value="Genomic_DNA"/>
</dbReference>
<evidence type="ECO:0000313" key="3">
    <source>
        <dbReference type="EMBL" id="QIN28276.1"/>
    </source>
</evidence>
<name>A0A6G8KUE8_9MICO</name>
<evidence type="ECO:0000259" key="2">
    <source>
        <dbReference type="Pfam" id="PF00326"/>
    </source>
</evidence>